<evidence type="ECO:0000313" key="2">
    <source>
        <dbReference type="Proteomes" id="UP000030012"/>
    </source>
</evidence>
<comment type="caution">
    <text evidence="1">The sequence shown here is derived from an EMBL/GenBank/DDBJ whole genome shotgun (WGS) entry which is preliminary data.</text>
</comment>
<dbReference type="AlphaFoldDB" id="A0A0A0IAV7"/>
<protein>
    <submittedName>
        <fullName evidence="1">Uncharacterized protein</fullName>
    </submittedName>
</protein>
<dbReference type="RefSeq" id="WP_039253343.1">
    <property type="nucleotide sequence ID" value="NZ_JENJ01000010.1"/>
</dbReference>
<proteinExistence type="predicted"/>
<dbReference type="EMBL" id="JENJ01000010">
    <property type="protein sequence ID" value="KGM97466.1"/>
    <property type="molecule type" value="Genomic_DNA"/>
</dbReference>
<organism evidence="1 2">
    <name type="scientific">Clostridium novyi A str. 4552</name>
    <dbReference type="NCBI Taxonomy" id="1444289"/>
    <lineage>
        <taxon>Bacteria</taxon>
        <taxon>Bacillati</taxon>
        <taxon>Bacillota</taxon>
        <taxon>Clostridia</taxon>
        <taxon>Eubacteriales</taxon>
        <taxon>Clostridiaceae</taxon>
        <taxon>Clostridium</taxon>
    </lineage>
</organism>
<reference evidence="1 2" key="1">
    <citation type="submission" date="2014-01" db="EMBL/GenBank/DDBJ databases">
        <title>Plasmidome dynamics in the species complex Clostridium novyi sensu lato converts strains of independent lineages into distinctly different pathogens.</title>
        <authorList>
            <person name="Skarin H."/>
            <person name="Segerman B."/>
        </authorList>
    </citation>
    <scope>NUCLEOTIDE SEQUENCE [LARGE SCALE GENOMIC DNA]</scope>
    <source>
        <strain evidence="1 2">4552</strain>
    </source>
</reference>
<dbReference type="Proteomes" id="UP000030012">
    <property type="component" value="Unassembled WGS sequence"/>
</dbReference>
<sequence length="213" mass="23920">MNEKRKRIMKIIIGIVALAMIVSTFAGIFANRRSKSKQETNVTENNISEKDKKDIDKNLSKDIPADVKKDMENAKVQVSGNVANGVIVVTKELNQIQLDKVAEQYARTLQGKYKGKDVKIKVMYKNQVASDFNSSSVNLGKGIPSAKVEIAPGIIMSNRYVRVILNTPNPEKYSVEVLGKKLDYKEKQKFFHNVVDSYDENAIKKGVKITLKK</sequence>
<accession>A0A0A0IAV7</accession>
<evidence type="ECO:0000313" key="1">
    <source>
        <dbReference type="EMBL" id="KGM97466.1"/>
    </source>
</evidence>
<name>A0A0A0IAV7_CLONO</name>
<dbReference type="OrthoDB" id="1933682at2"/>
<gene>
    <name evidence="1" type="ORF">Z968_03495</name>
</gene>